<keyword evidence="2" id="KW-1185">Reference proteome</keyword>
<accession>A0ACB7HQ48</accession>
<comment type="caution">
    <text evidence="1">The sequence shown here is derived from an EMBL/GenBank/DDBJ whole genome shotgun (WGS) entry which is preliminary data.</text>
</comment>
<evidence type="ECO:0000313" key="2">
    <source>
        <dbReference type="Proteomes" id="UP000091857"/>
    </source>
</evidence>
<organism evidence="1 2">
    <name type="scientific">Manihot esculenta</name>
    <name type="common">Cassava</name>
    <name type="synonym">Jatropha manihot</name>
    <dbReference type="NCBI Taxonomy" id="3983"/>
    <lineage>
        <taxon>Eukaryota</taxon>
        <taxon>Viridiplantae</taxon>
        <taxon>Streptophyta</taxon>
        <taxon>Embryophyta</taxon>
        <taxon>Tracheophyta</taxon>
        <taxon>Spermatophyta</taxon>
        <taxon>Magnoliopsida</taxon>
        <taxon>eudicotyledons</taxon>
        <taxon>Gunneridae</taxon>
        <taxon>Pentapetalae</taxon>
        <taxon>rosids</taxon>
        <taxon>fabids</taxon>
        <taxon>Malpighiales</taxon>
        <taxon>Euphorbiaceae</taxon>
        <taxon>Crotonoideae</taxon>
        <taxon>Manihoteae</taxon>
        <taxon>Manihot</taxon>
    </lineage>
</organism>
<sequence length="34" mass="3610">MTNTPTSLADSSLALFSLAISSSDPWPFSLLLLL</sequence>
<dbReference type="EMBL" id="CM004391">
    <property type="protein sequence ID" value="KAG8654902.1"/>
    <property type="molecule type" value="Genomic_DNA"/>
</dbReference>
<proteinExistence type="predicted"/>
<name>A0ACB7HQ48_MANES</name>
<gene>
    <name evidence="1" type="ORF">MANES_05G191250v8</name>
</gene>
<evidence type="ECO:0000313" key="1">
    <source>
        <dbReference type="EMBL" id="KAG8654902.1"/>
    </source>
</evidence>
<protein>
    <submittedName>
        <fullName evidence="1">Uncharacterized protein</fullName>
    </submittedName>
</protein>
<dbReference type="Proteomes" id="UP000091857">
    <property type="component" value="Chromosome 5"/>
</dbReference>
<reference evidence="2" key="1">
    <citation type="journal article" date="2016" name="Nat. Biotechnol.">
        <title>Sequencing wild and cultivated cassava and related species reveals extensive interspecific hybridization and genetic diversity.</title>
        <authorList>
            <person name="Bredeson J.V."/>
            <person name="Lyons J.B."/>
            <person name="Prochnik S.E."/>
            <person name="Wu G.A."/>
            <person name="Ha C.M."/>
            <person name="Edsinger-Gonzales E."/>
            <person name="Grimwood J."/>
            <person name="Schmutz J."/>
            <person name="Rabbi I.Y."/>
            <person name="Egesi C."/>
            <person name="Nauluvula P."/>
            <person name="Lebot V."/>
            <person name="Ndunguru J."/>
            <person name="Mkamilo G."/>
            <person name="Bart R.S."/>
            <person name="Setter T.L."/>
            <person name="Gleadow R.M."/>
            <person name="Kulakow P."/>
            <person name="Ferguson M.E."/>
            <person name="Rounsley S."/>
            <person name="Rokhsar D.S."/>
        </authorList>
    </citation>
    <scope>NUCLEOTIDE SEQUENCE [LARGE SCALE GENOMIC DNA]</scope>
    <source>
        <strain evidence="2">cv. AM560-2</strain>
    </source>
</reference>